<evidence type="ECO:0000313" key="3">
    <source>
        <dbReference type="EMBL" id="AXI70094.1"/>
    </source>
</evidence>
<dbReference type="SUPFAM" id="SSF53756">
    <property type="entry name" value="UDP-Glycosyltransferase/glycogen phosphorylase"/>
    <property type="match status" value="1"/>
</dbReference>
<sequence length="340" mass="36623">MIGYYVHHQGNGHLHRARSIAAHCPLPVTGLSSLPPPDDWPGPWVRLPRDDDGDRTAFGDVTAGGRLHWAPVLHAGLRGRMARIAEWIAATTPALLVSDVSVEVALLARLLGTPTAVVAMRGERTDPPHRTAYDLAELLLAPWPSTLPEPGWPQHWRAKTVHTGAFSRFDGRAPSPSPSHEPTDGPRLRQVLLLMGSGGRDISTTEVAAARAASPGWRWRTLGGPDGRWSTDPWPALCEADVVITHAGQNALAECAAARRPAVVVPQERPFGEQAATGRALARGRLAVVAARWPQAHAWPSLLEQARVHGGERWSQWAPGDGAARAARALADVAYRGRAR</sequence>
<dbReference type="Proteomes" id="UP000253779">
    <property type="component" value="Chromosome"/>
</dbReference>
<evidence type="ECO:0000256" key="1">
    <source>
        <dbReference type="SAM" id="MobiDB-lite"/>
    </source>
</evidence>
<dbReference type="EMBL" id="CP030930">
    <property type="protein sequence ID" value="AXI70094.1"/>
    <property type="molecule type" value="Genomic_DNA"/>
</dbReference>
<dbReference type="InterPro" id="IPR007235">
    <property type="entry name" value="Glyco_trans_28_C"/>
</dbReference>
<evidence type="ECO:0000259" key="2">
    <source>
        <dbReference type="Pfam" id="PF04101"/>
    </source>
</evidence>
<organism evidence="3 4">
    <name type="scientific">Streptomyces cavourensis</name>
    <dbReference type="NCBI Taxonomy" id="67258"/>
    <lineage>
        <taxon>Bacteria</taxon>
        <taxon>Bacillati</taxon>
        <taxon>Actinomycetota</taxon>
        <taxon>Actinomycetes</taxon>
        <taxon>Kitasatosporales</taxon>
        <taxon>Streptomycetaceae</taxon>
        <taxon>Streptomyces</taxon>
    </lineage>
</organism>
<dbReference type="RefSeq" id="WP_114928959.1">
    <property type="nucleotide sequence ID" value="NZ_CP024957.1"/>
</dbReference>
<dbReference type="Gene3D" id="3.40.50.2000">
    <property type="entry name" value="Glycogen Phosphorylase B"/>
    <property type="match status" value="1"/>
</dbReference>
<reference evidence="3 4" key="1">
    <citation type="submission" date="2018-07" db="EMBL/GenBank/DDBJ databases">
        <title>Complete genome sequence of soil actinomycete Streptomyces cavourensis tj430.</title>
        <authorList>
            <person name="Wang P."/>
            <person name="Huang Y."/>
        </authorList>
    </citation>
    <scope>NUCLEOTIDE SEQUENCE [LARGE SCALE GENOMIC DNA]</scope>
    <source>
        <strain evidence="3 4">TJ430</strain>
    </source>
</reference>
<name>A0AAD0Q0T3_9ACTN</name>
<dbReference type="GO" id="GO:0016758">
    <property type="term" value="F:hexosyltransferase activity"/>
    <property type="evidence" value="ECO:0007669"/>
    <property type="project" value="InterPro"/>
</dbReference>
<evidence type="ECO:0000313" key="4">
    <source>
        <dbReference type="Proteomes" id="UP000253779"/>
    </source>
</evidence>
<dbReference type="KEGG" id="scav:CVT27_01435"/>
<gene>
    <name evidence="3" type="ORF">DTW94_01515</name>
</gene>
<feature type="domain" description="Glycosyl transferase family 28 C-terminal" evidence="2">
    <location>
        <begin position="237"/>
        <end position="274"/>
    </location>
</feature>
<proteinExistence type="predicted"/>
<keyword evidence="3" id="KW-0808">Transferase</keyword>
<feature type="region of interest" description="Disordered" evidence="1">
    <location>
        <begin position="167"/>
        <end position="186"/>
    </location>
</feature>
<dbReference type="Pfam" id="PF04101">
    <property type="entry name" value="Glyco_tran_28_C"/>
    <property type="match status" value="1"/>
</dbReference>
<accession>A0AAD0Q0T3</accession>
<dbReference type="AlphaFoldDB" id="A0AAD0Q0T3"/>
<protein>
    <submittedName>
        <fullName evidence="3">Glycosyl transferase</fullName>
    </submittedName>
</protein>